<comment type="catalytic activity">
    <reaction evidence="8 10">
        <text>a beta-D-Man-(1-&gt;4)-beta-D-GlcNAc-(1-&gt;4)-alpha-D-GlcNAc-diphospho-di-trans,poly-cis-dolichol + GDP-alpha-D-mannose = an alpha-D-Man-(1-&gt;3)-beta-D-Man-(1-&gt;4)-beta-D-GlcNAc-(1-&gt;4)-alpha-D-GlcNAc-diphospho-di-trans,poly-cis-dolichol + GDP + H(+)</text>
        <dbReference type="Rhea" id="RHEA:29515"/>
        <dbReference type="Rhea" id="RHEA-COMP:19511"/>
        <dbReference type="Rhea" id="RHEA-COMP:19513"/>
        <dbReference type="ChEBI" id="CHEBI:15378"/>
        <dbReference type="ChEBI" id="CHEBI:57527"/>
        <dbReference type="ChEBI" id="CHEBI:58189"/>
        <dbReference type="ChEBI" id="CHEBI:58472"/>
        <dbReference type="ChEBI" id="CHEBI:132510"/>
        <dbReference type="EC" id="2.4.1.132"/>
    </reaction>
    <physiologicalReaction direction="left-to-right" evidence="8 10">
        <dbReference type="Rhea" id="RHEA:29516"/>
    </physiologicalReaction>
</comment>
<comment type="subcellular location">
    <subcellularLocation>
        <location evidence="10">Endoplasmic reticulum membrane</location>
        <topology evidence="10">Single-pass membrane protein</topology>
    </subcellularLocation>
</comment>
<comment type="catalytic activity">
    <reaction evidence="9 10">
        <text>an alpha-D-Man-(1-&gt;3)-beta-D-Man-(1-&gt;4)-beta-D-GlcNAc-(1-&gt;4)-alpha-D-GlcNAc-diphospho-di-trans,poly-cis-dolichol + GDP-alpha-D-mannose = an alpha-D-Man-(1-&gt;3)-[alpha-D-Man-(1-&gt;6)]-beta-D-Man-(1-&gt;4)-beta-D-GlcNAc-(1-&gt;4)-alpha-D-GlcNAc-diphospho-di-trans,poly-cis-dolichol + GDP + H(+)</text>
        <dbReference type="Rhea" id="RHEA:29519"/>
        <dbReference type="Rhea" id="RHEA-COMP:19513"/>
        <dbReference type="Rhea" id="RHEA-COMP:19515"/>
        <dbReference type="ChEBI" id="CHEBI:15378"/>
        <dbReference type="ChEBI" id="CHEBI:57527"/>
        <dbReference type="ChEBI" id="CHEBI:58189"/>
        <dbReference type="ChEBI" id="CHEBI:132510"/>
        <dbReference type="ChEBI" id="CHEBI:132511"/>
        <dbReference type="EC" id="2.4.1.257"/>
    </reaction>
    <physiologicalReaction direction="left-to-right" evidence="9 10">
        <dbReference type="Rhea" id="RHEA:29520"/>
    </physiologicalReaction>
</comment>
<comment type="pathway">
    <text evidence="1 10">Protein modification; protein glycosylation.</text>
</comment>
<evidence type="ECO:0000256" key="5">
    <source>
        <dbReference type="ARBA" id="ARBA00022824"/>
    </source>
</evidence>
<dbReference type="Pfam" id="PF00534">
    <property type="entry name" value="Glycos_transf_1"/>
    <property type="match status" value="1"/>
</dbReference>
<dbReference type="Proteomes" id="UP000078046">
    <property type="component" value="Unassembled WGS sequence"/>
</dbReference>
<dbReference type="UniPathway" id="UPA00378"/>
<keyword evidence="14" id="KW-1185">Reference proteome</keyword>
<organism evidence="13 14">
    <name type="scientific">Intoshia linei</name>
    <dbReference type="NCBI Taxonomy" id="1819745"/>
    <lineage>
        <taxon>Eukaryota</taxon>
        <taxon>Metazoa</taxon>
        <taxon>Spiralia</taxon>
        <taxon>Lophotrochozoa</taxon>
        <taxon>Mesozoa</taxon>
        <taxon>Orthonectida</taxon>
        <taxon>Rhopaluridae</taxon>
        <taxon>Intoshia</taxon>
    </lineage>
</organism>
<dbReference type="PANTHER" id="PTHR45918">
    <property type="entry name" value="ALPHA-1,3/1,6-MANNOSYLTRANSFERASE ALG2"/>
    <property type="match status" value="1"/>
</dbReference>
<dbReference type="InterPro" id="IPR027054">
    <property type="entry name" value="ALG2"/>
</dbReference>
<evidence type="ECO:0000256" key="1">
    <source>
        <dbReference type="ARBA" id="ARBA00004922"/>
    </source>
</evidence>
<dbReference type="EC" id="2.4.1.257" evidence="10"/>
<sequence>MLVTFVHSDLGIGGAELAMINCAKALVSKNMQVEFIVAHYDRNRCFEETKKFKITTVCNWFPRHIFGKFHALLAFFHIMLISIFIALFRTTSNHLFYRFFPIISETKKVDVVIIDQVSSAIPILRLFNYKTIFYCHYPDMLLCKLHTDYGFAIYRRLINMWERRSTNLADFIIVNSKYTLEIAQKFLLDIDKHAVILHPVPCTSNYDEYKADVCEKRLGISQDDVIITSVNRFEKKKNIVLALAAFYKLISNKLIKKNIHLVIAGGYDERLSENIEYYKELTDMAHRLDIYENVVFLKNINENMKRFLYKRSRCILYTPQYEHFGIVPIEAMAIGCPVIAHNSGGPMETIVHDETGFLCDNDPHQFSQYMYDIITNDSLYSKFSKNSINLVQEKFSFSIFTDNLFKICDYVVNN</sequence>
<evidence type="ECO:0000313" key="14">
    <source>
        <dbReference type="Proteomes" id="UP000078046"/>
    </source>
</evidence>
<dbReference type="OrthoDB" id="448893at2759"/>
<dbReference type="SUPFAM" id="SSF53756">
    <property type="entry name" value="UDP-Glycosyltransferase/glycogen phosphorylase"/>
    <property type="match status" value="1"/>
</dbReference>
<dbReference type="GO" id="GO:0005789">
    <property type="term" value="C:endoplasmic reticulum membrane"/>
    <property type="evidence" value="ECO:0007669"/>
    <property type="project" value="UniProtKB-SubCell"/>
</dbReference>
<gene>
    <name evidence="13" type="ORF">A3Q56_01986</name>
</gene>
<comment type="similarity">
    <text evidence="10">Belongs to the glycosyltransferase group 1 family.</text>
</comment>
<evidence type="ECO:0000256" key="9">
    <source>
        <dbReference type="ARBA" id="ARBA00045104"/>
    </source>
</evidence>
<evidence type="ECO:0000256" key="6">
    <source>
        <dbReference type="ARBA" id="ARBA00022989"/>
    </source>
</evidence>
<protein>
    <recommendedName>
        <fullName evidence="10">Alpha-1,3/1,6-mannosyltransferase ALG2</fullName>
        <ecNumber evidence="10">2.4.1.132</ecNumber>
        <ecNumber evidence="10">2.4.1.257</ecNumber>
    </recommendedName>
    <alternativeName>
        <fullName evidence="10">GDP-Man:Man(1)GlcNAc(2)-PP-Dol alpha-1,3-mannosyltransferase</fullName>
    </alternativeName>
</protein>
<keyword evidence="2 10" id="KW-0328">Glycosyltransferase</keyword>
<dbReference type="InterPro" id="IPR001296">
    <property type="entry name" value="Glyco_trans_1"/>
</dbReference>
<evidence type="ECO:0000256" key="2">
    <source>
        <dbReference type="ARBA" id="ARBA00022676"/>
    </source>
</evidence>
<dbReference type="Pfam" id="PF13439">
    <property type="entry name" value="Glyco_transf_4"/>
    <property type="match status" value="1"/>
</dbReference>
<feature type="domain" description="Glycosyltransferase subfamily 4-like N-terminal" evidence="12">
    <location>
        <begin position="12"/>
        <end position="200"/>
    </location>
</feature>
<keyword evidence="6 10" id="KW-1133">Transmembrane helix</keyword>
<dbReference type="GO" id="GO:0102704">
    <property type="term" value="F:GDP-Man:Man(2)GlcNAc(2)-PP-Dol alpha-1,6-mannosyltransferase activity"/>
    <property type="evidence" value="ECO:0007669"/>
    <property type="project" value="UniProtKB-UniRule"/>
</dbReference>
<accession>A0A177B9B1</accession>
<dbReference type="PANTHER" id="PTHR45918:SF1">
    <property type="entry name" value="ALPHA-1,3_1,6-MANNOSYLTRANSFERASE ALG2"/>
    <property type="match status" value="1"/>
</dbReference>
<keyword evidence="4 10" id="KW-0812">Transmembrane</keyword>
<evidence type="ECO:0000259" key="11">
    <source>
        <dbReference type="Pfam" id="PF00534"/>
    </source>
</evidence>
<keyword evidence="7 10" id="KW-0472">Membrane</keyword>
<evidence type="ECO:0000313" key="13">
    <source>
        <dbReference type="EMBL" id="OAF70252.1"/>
    </source>
</evidence>
<dbReference type="GO" id="GO:0004378">
    <property type="term" value="F:GDP-Man:Man(1)GlcNAc(2)-PP-Dol alpha-1,3-mannosyltransferase activity"/>
    <property type="evidence" value="ECO:0007669"/>
    <property type="project" value="UniProtKB-UniRule"/>
</dbReference>
<comment type="caution">
    <text evidence="13">The sequence shown here is derived from an EMBL/GenBank/DDBJ whole genome shotgun (WGS) entry which is preliminary data.</text>
</comment>
<feature type="transmembrane region" description="Helical" evidence="10">
    <location>
        <begin position="69"/>
        <end position="88"/>
    </location>
</feature>
<evidence type="ECO:0000256" key="3">
    <source>
        <dbReference type="ARBA" id="ARBA00022679"/>
    </source>
</evidence>
<feature type="domain" description="Glycosyl transferase family 1" evidence="11">
    <location>
        <begin position="216"/>
        <end position="388"/>
    </location>
</feature>
<evidence type="ECO:0000259" key="12">
    <source>
        <dbReference type="Pfam" id="PF13439"/>
    </source>
</evidence>
<evidence type="ECO:0000256" key="10">
    <source>
        <dbReference type="RuleBase" id="RU367136"/>
    </source>
</evidence>
<keyword evidence="5" id="KW-0256">Endoplasmic reticulum</keyword>
<dbReference type="EC" id="2.4.1.132" evidence="10"/>
<proteinExistence type="inferred from homology"/>
<keyword evidence="3 10" id="KW-0808">Transferase</keyword>
<evidence type="ECO:0000256" key="8">
    <source>
        <dbReference type="ARBA" id="ARBA00045103"/>
    </source>
</evidence>
<evidence type="ECO:0000256" key="7">
    <source>
        <dbReference type="ARBA" id="ARBA00023136"/>
    </source>
</evidence>
<dbReference type="Gene3D" id="3.40.50.2000">
    <property type="entry name" value="Glycogen Phosphorylase B"/>
    <property type="match status" value="2"/>
</dbReference>
<dbReference type="AlphaFoldDB" id="A0A177B9B1"/>
<dbReference type="InterPro" id="IPR028098">
    <property type="entry name" value="Glyco_trans_4-like_N"/>
</dbReference>
<reference evidence="13 14" key="1">
    <citation type="submission" date="2016-04" db="EMBL/GenBank/DDBJ databases">
        <title>The genome of Intoshia linei affirms orthonectids as highly simplified spiralians.</title>
        <authorList>
            <person name="Mikhailov K.V."/>
            <person name="Slusarev G.S."/>
            <person name="Nikitin M.A."/>
            <person name="Logacheva M.D."/>
            <person name="Penin A."/>
            <person name="Aleoshin V."/>
            <person name="Panchin Y.V."/>
        </authorList>
    </citation>
    <scope>NUCLEOTIDE SEQUENCE [LARGE SCALE GENOMIC DNA]</scope>
    <source>
        <strain evidence="13">Intl2013</strain>
        <tissue evidence="13">Whole animal</tissue>
    </source>
</reference>
<evidence type="ECO:0000256" key="4">
    <source>
        <dbReference type="ARBA" id="ARBA00022692"/>
    </source>
</evidence>
<comment type="function">
    <text evidence="10">Mannosylates Man(2)GlcNAc(2)-dolichol diphosphate and Man(1)GlcNAc(2)-dolichol diphosphate to form Man(3)GlcNAc(2)-dolichol diphosphate.</text>
</comment>
<name>A0A177B9B1_9BILA</name>
<dbReference type="EMBL" id="LWCA01000169">
    <property type="protein sequence ID" value="OAF70252.1"/>
    <property type="molecule type" value="Genomic_DNA"/>
</dbReference>